<evidence type="ECO:0000256" key="1">
    <source>
        <dbReference type="ARBA" id="ARBA00010638"/>
    </source>
</evidence>
<protein>
    <recommendedName>
        <fullName evidence="4">5-formyltetrahydrofolate cyclo-ligase</fullName>
        <ecNumber evidence="4">6.3.3.2</ecNumber>
    </recommendedName>
</protein>
<comment type="caution">
    <text evidence="5">The sequence shown here is derived from an EMBL/GenBank/DDBJ whole genome shotgun (WGS) entry which is preliminary data.</text>
</comment>
<evidence type="ECO:0000256" key="4">
    <source>
        <dbReference type="RuleBase" id="RU361279"/>
    </source>
</evidence>
<evidence type="ECO:0000256" key="3">
    <source>
        <dbReference type="ARBA" id="ARBA00022840"/>
    </source>
</evidence>
<dbReference type="EMBL" id="JBHSMT010000001">
    <property type="protein sequence ID" value="MFC5472382.1"/>
    <property type="molecule type" value="Genomic_DNA"/>
</dbReference>
<comment type="cofactor">
    <cofactor evidence="4">
        <name>Mg(2+)</name>
        <dbReference type="ChEBI" id="CHEBI:18420"/>
    </cofactor>
</comment>
<dbReference type="SUPFAM" id="SSF100950">
    <property type="entry name" value="NagB/RpiA/CoA transferase-like"/>
    <property type="match status" value="1"/>
</dbReference>
<proteinExistence type="inferred from homology"/>
<sequence>MVPSIARDAGDATPENAPQKALLRRSLLATRQAVDAVTRHRWDAELCQRVIAWATLWGDANPGCSLGVYWPMREEPDLRPAYAALAAHGMQLALPVVSDKESPLQFVVWTPDDAMVKDICGVPIPASAVATAPLALLVPCVGFNRQRTRLGYGGGFYDRTLALHPRPTTVGIAYSCGLAEFDAAPHDIPLDAIITETISF</sequence>
<dbReference type="NCBIfam" id="TIGR02727">
    <property type="entry name" value="MTHFS_bact"/>
    <property type="match status" value="1"/>
</dbReference>
<comment type="similarity">
    <text evidence="1 4">Belongs to the 5-formyltetrahydrofolate cyclo-ligase family.</text>
</comment>
<dbReference type="Gene3D" id="3.40.50.10420">
    <property type="entry name" value="NagB/RpiA/CoA transferase-like"/>
    <property type="match status" value="1"/>
</dbReference>
<evidence type="ECO:0000256" key="2">
    <source>
        <dbReference type="ARBA" id="ARBA00022741"/>
    </source>
</evidence>
<keyword evidence="4" id="KW-0460">Magnesium</keyword>
<keyword evidence="6" id="KW-1185">Reference proteome</keyword>
<keyword evidence="4" id="KW-0479">Metal-binding</keyword>
<evidence type="ECO:0000313" key="5">
    <source>
        <dbReference type="EMBL" id="MFC5472382.1"/>
    </source>
</evidence>
<dbReference type="GO" id="GO:0030272">
    <property type="term" value="F:5-formyltetrahydrofolate cyclo-ligase activity"/>
    <property type="evidence" value="ECO:0007669"/>
    <property type="project" value="UniProtKB-EC"/>
</dbReference>
<gene>
    <name evidence="5" type="ORF">ACFPM8_00275</name>
</gene>
<comment type="catalytic activity">
    <reaction evidence="4">
        <text>(6S)-5-formyl-5,6,7,8-tetrahydrofolate + ATP = (6R)-5,10-methenyltetrahydrofolate + ADP + phosphate</text>
        <dbReference type="Rhea" id="RHEA:10488"/>
        <dbReference type="ChEBI" id="CHEBI:30616"/>
        <dbReference type="ChEBI" id="CHEBI:43474"/>
        <dbReference type="ChEBI" id="CHEBI:57455"/>
        <dbReference type="ChEBI" id="CHEBI:57457"/>
        <dbReference type="ChEBI" id="CHEBI:456216"/>
        <dbReference type="EC" id="6.3.3.2"/>
    </reaction>
</comment>
<dbReference type="EC" id="6.3.3.2" evidence="4"/>
<reference evidence="6" key="1">
    <citation type="journal article" date="2019" name="Int. J. Syst. Evol. Microbiol.">
        <title>The Global Catalogue of Microorganisms (GCM) 10K type strain sequencing project: providing services to taxonomists for standard genome sequencing and annotation.</title>
        <authorList>
            <consortium name="The Broad Institute Genomics Platform"/>
            <consortium name="The Broad Institute Genome Sequencing Center for Infectious Disease"/>
            <person name="Wu L."/>
            <person name="Ma J."/>
        </authorList>
    </citation>
    <scope>NUCLEOTIDE SEQUENCE [LARGE SCALE GENOMIC DNA]</scope>
    <source>
        <strain evidence="6">JCM 17066</strain>
    </source>
</reference>
<dbReference type="PANTHER" id="PTHR23407">
    <property type="entry name" value="ATPASE INHIBITOR/5-FORMYLTETRAHYDROFOLATE CYCLO-LIGASE"/>
    <property type="match status" value="1"/>
</dbReference>
<dbReference type="InterPro" id="IPR002698">
    <property type="entry name" value="FTHF_cligase"/>
</dbReference>
<keyword evidence="3 4" id="KW-0067">ATP-binding</keyword>
<accession>A0ABW0M4Z5</accession>
<keyword evidence="2 4" id="KW-0547">Nucleotide-binding</keyword>
<dbReference type="InterPro" id="IPR037171">
    <property type="entry name" value="NagB/RpiA_transferase-like"/>
</dbReference>
<dbReference type="PIRSF" id="PIRSF006806">
    <property type="entry name" value="FTHF_cligase"/>
    <property type="match status" value="1"/>
</dbReference>
<evidence type="ECO:0000313" key="6">
    <source>
        <dbReference type="Proteomes" id="UP001596045"/>
    </source>
</evidence>
<organism evidence="5 6">
    <name type="scientific">Paraherbaspirillum soli</name>
    <dbReference type="NCBI Taxonomy" id="631222"/>
    <lineage>
        <taxon>Bacteria</taxon>
        <taxon>Pseudomonadati</taxon>
        <taxon>Pseudomonadota</taxon>
        <taxon>Betaproteobacteria</taxon>
        <taxon>Burkholderiales</taxon>
        <taxon>Oxalobacteraceae</taxon>
        <taxon>Paraherbaspirillum</taxon>
    </lineage>
</organism>
<name>A0ABW0M4Z5_9BURK</name>
<dbReference type="Proteomes" id="UP001596045">
    <property type="component" value="Unassembled WGS sequence"/>
</dbReference>
<dbReference type="Pfam" id="PF01812">
    <property type="entry name" value="5-FTHF_cyc-lig"/>
    <property type="match status" value="1"/>
</dbReference>
<keyword evidence="5" id="KW-0436">Ligase</keyword>
<dbReference type="RefSeq" id="WP_378993757.1">
    <property type="nucleotide sequence ID" value="NZ_JBHSMT010000001.1"/>
</dbReference>
<dbReference type="PANTHER" id="PTHR23407:SF1">
    <property type="entry name" value="5-FORMYLTETRAHYDROFOLATE CYCLO-LIGASE"/>
    <property type="match status" value="1"/>
</dbReference>
<dbReference type="InterPro" id="IPR024185">
    <property type="entry name" value="FTHF_cligase-like_sf"/>
</dbReference>